<dbReference type="InterPro" id="IPR051487">
    <property type="entry name" value="Ser/Thr_Proteases_Immune/Dev"/>
</dbReference>
<proteinExistence type="inferred from homology"/>
<reference evidence="5" key="1">
    <citation type="submission" date="2025-05" db="UniProtKB">
        <authorList>
            <consortium name="EnsemblMetazoa"/>
        </authorList>
    </citation>
    <scope>IDENTIFICATION</scope>
</reference>
<dbReference type="GeneID" id="114339317"/>
<feature type="signal peptide" evidence="3">
    <location>
        <begin position="1"/>
        <end position="23"/>
    </location>
</feature>
<keyword evidence="1" id="KW-1015">Disulfide bond</keyword>
<dbReference type="RefSeq" id="XP_028145749.2">
    <property type="nucleotide sequence ID" value="XM_028289948.2"/>
</dbReference>
<dbReference type="Pfam" id="PF00089">
    <property type="entry name" value="Trypsin"/>
    <property type="match status" value="1"/>
</dbReference>
<dbReference type="InterPro" id="IPR043504">
    <property type="entry name" value="Peptidase_S1_PA_chymotrypsin"/>
</dbReference>
<comment type="similarity">
    <text evidence="2">Belongs to the peptidase S1 family. CLIP subfamily.</text>
</comment>
<dbReference type="Proteomes" id="UP001652700">
    <property type="component" value="Unplaced"/>
</dbReference>
<dbReference type="SUPFAM" id="SSF50494">
    <property type="entry name" value="Trypsin-like serine proteases"/>
    <property type="match status" value="1"/>
</dbReference>
<dbReference type="InterPro" id="IPR009003">
    <property type="entry name" value="Peptidase_S1_PA"/>
</dbReference>
<dbReference type="EnsemblMetazoa" id="XM_028289948.2">
    <property type="protein sequence ID" value="XP_028145749.2"/>
    <property type="gene ID" value="LOC114339317"/>
</dbReference>
<evidence type="ECO:0000313" key="6">
    <source>
        <dbReference type="Proteomes" id="UP001652700"/>
    </source>
</evidence>
<evidence type="ECO:0000256" key="3">
    <source>
        <dbReference type="SAM" id="SignalP"/>
    </source>
</evidence>
<protein>
    <recommendedName>
        <fullName evidence="4">Peptidase S1 domain-containing protein</fullName>
    </recommendedName>
</protein>
<organism evidence="5 6">
    <name type="scientific">Diabrotica virgifera virgifera</name>
    <name type="common">western corn rootworm</name>
    <dbReference type="NCBI Taxonomy" id="50390"/>
    <lineage>
        <taxon>Eukaryota</taxon>
        <taxon>Metazoa</taxon>
        <taxon>Ecdysozoa</taxon>
        <taxon>Arthropoda</taxon>
        <taxon>Hexapoda</taxon>
        <taxon>Insecta</taxon>
        <taxon>Pterygota</taxon>
        <taxon>Neoptera</taxon>
        <taxon>Endopterygota</taxon>
        <taxon>Coleoptera</taxon>
        <taxon>Polyphaga</taxon>
        <taxon>Cucujiformia</taxon>
        <taxon>Chrysomeloidea</taxon>
        <taxon>Chrysomelidae</taxon>
        <taxon>Galerucinae</taxon>
        <taxon>Diabroticina</taxon>
        <taxon>Diabroticites</taxon>
        <taxon>Diabrotica</taxon>
    </lineage>
</organism>
<feature type="domain" description="Peptidase S1" evidence="4">
    <location>
        <begin position="83"/>
        <end position="338"/>
    </location>
</feature>
<dbReference type="PROSITE" id="PS50240">
    <property type="entry name" value="TRYPSIN_DOM"/>
    <property type="match status" value="1"/>
</dbReference>
<dbReference type="PANTHER" id="PTHR24256">
    <property type="entry name" value="TRYPTASE-RELATED"/>
    <property type="match status" value="1"/>
</dbReference>
<dbReference type="PROSITE" id="PS00134">
    <property type="entry name" value="TRYPSIN_HIS"/>
    <property type="match status" value="1"/>
</dbReference>
<evidence type="ECO:0000256" key="1">
    <source>
        <dbReference type="ARBA" id="ARBA00023157"/>
    </source>
</evidence>
<evidence type="ECO:0000313" key="5">
    <source>
        <dbReference type="EnsemblMetazoa" id="XP_028145749.2"/>
    </source>
</evidence>
<accession>A0ABM5IWR8</accession>
<keyword evidence="3" id="KW-0732">Signal</keyword>
<dbReference type="InterPro" id="IPR001254">
    <property type="entry name" value="Trypsin_dom"/>
</dbReference>
<dbReference type="InterPro" id="IPR001314">
    <property type="entry name" value="Peptidase_S1A"/>
</dbReference>
<dbReference type="SMART" id="SM00020">
    <property type="entry name" value="Tryp_SPc"/>
    <property type="match status" value="1"/>
</dbReference>
<evidence type="ECO:0000256" key="2">
    <source>
        <dbReference type="ARBA" id="ARBA00024195"/>
    </source>
</evidence>
<dbReference type="Gene3D" id="2.40.10.10">
    <property type="entry name" value="Trypsin-like serine proteases"/>
    <property type="match status" value="2"/>
</dbReference>
<dbReference type="CDD" id="cd00190">
    <property type="entry name" value="Tryp_SPc"/>
    <property type="match status" value="1"/>
</dbReference>
<dbReference type="InterPro" id="IPR018114">
    <property type="entry name" value="TRYPSIN_HIS"/>
</dbReference>
<name>A0ABM5IWR8_DIAVI</name>
<dbReference type="PRINTS" id="PR00722">
    <property type="entry name" value="CHYMOTRYPSIN"/>
</dbReference>
<keyword evidence="6" id="KW-1185">Reference proteome</keyword>
<feature type="chain" id="PRO_5045743005" description="Peptidase S1 domain-containing protein" evidence="3">
    <location>
        <begin position="24"/>
        <end position="339"/>
    </location>
</feature>
<evidence type="ECO:0000259" key="4">
    <source>
        <dbReference type="PROSITE" id="PS50240"/>
    </source>
</evidence>
<sequence>MSGKCFILFAYVLYVGVFKIVDAQHGQPIKRARNPHISTTSFTRSPAIPDRKTCGFQDPHFQYAVGDPTESRLPIGKMPRLRVVGGIETSLEEHPWMALLGYKNRSGAFNWKCGGTLISQRYVLTAAHCVTGSIEDVYGKLTYVKLGVHNSTTLISCDIHRDCNEKTVIRGIESFSFHKNYDKTKAATPNDIAVIRLNQTVEYSTYIRPICLAEPYEESKINDRLTTVGWGKTENGECSQVKLKVDVPLRTNQYCTEQYIKKLLIIILSDSQICAGGEQGRDTCDGDGGGPLLRLTDNGKQWYQEGIIIGGVSDCLAGLPGIYTKVSRFLSWIHSHVKE</sequence>